<protein>
    <submittedName>
        <fullName evidence="1">Uncharacterized protein</fullName>
    </submittedName>
</protein>
<gene>
    <name evidence="1" type="ORF">PSON_ATCC_30995.1.T0050458</name>
</gene>
<keyword evidence="2" id="KW-1185">Reference proteome</keyword>
<dbReference type="AlphaFoldDB" id="A0A8S1KE12"/>
<sequence length="66" mass="8130">MDQYQSALYQDFEKKHGFRGVPHFLNQIKQEANQQYQFQIKLKVFFGQLISYNQKSWIKRIYELIQ</sequence>
<proteinExistence type="predicted"/>
<evidence type="ECO:0000313" key="2">
    <source>
        <dbReference type="Proteomes" id="UP000692954"/>
    </source>
</evidence>
<comment type="caution">
    <text evidence="1">The sequence shown here is derived from an EMBL/GenBank/DDBJ whole genome shotgun (WGS) entry which is preliminary data.</text>
</comment>
<dbReference type="EMBL" id="CAJJDN010000005">
    <property type="protein sequence ID" value="CAD8051226.1"/>
    <property type="molecule type" value="Genomic_DNA"/>
</dbReference>
<name>A0A8S1KE12_9CILI</name>
<dbReference type="Proteomes" id="UP000692954">
    <property type="component" value="Unassembled WGS sequence"/>
</dbReference>
<organism evidence="1 2">
    <name type="scientific">Paramecium sonneborni</name>
    <dbReference type="NCBI Taxonomy" id="65129"/>
    <lineage>
        <taxon>Eukaryota</taxon>
        <taxon>Sar</taxon>
        <taxon>Alveolata</taxon>
        <taxon>Ciliophora</taxon>
        <taxon>Intramacronucleata</taxon>
        <taxon>Oligohymenophorea</taxon>
        <taxon>Peniculida</taxon>
        <taxon>Parameciidae</taxon>
        <taxon>Paramecium</taxon>
    </lineage>
</organism>
<accession>A0A8S1KE12</accession>
<reference evidence="1" key="1">
    <citation type="submission" date="2021-01" db="EMBL/GenBank/DDBJ databases">
        <authorList>
            <consortium name="Genoscope - CEA"/>
            <person name="William W."/>
        </authorList>
    </citation>
    <scope>NUCLEOTIDE SEQUENCE</scope>
</reference>
<evidence type="ECO:0000313" key="1">
    <source>
        <dbReference type="EMBL" id="CAD8051226.1"/>
    </source>
</evidence>